<keyword evidence="4" id="KW-1185">Reference proteome</keyword>
<name>A0ABT3FN03_9BACT</name>
<protein>
    <submittedName>
        <fullName evidence="3">Porin</fullName>
    </submittedName>
</protein>
<comment type="caution">
    <text evidence="3">The sequence shown here is derived from an EMBL/GenBank/DDBJ whole genome shotgun (WGS) entry which is preliminary data.</text>
</comment>
<feature type="chain" id="PRO_5046979702" evidence="2">
    <location>
        <begin position="27"/>
        <end position="617"/>
    </location>
</feature>
<evidence type="ECO:0000313" key="3">
    <source>
        <dbReference type="EMBL" id="MCW1884949.1"/>
    </source>
</evidence>
<evidence type="ECO:0000256" key="1">
    <source>
        <dbReference type="SAM" id="MobiDB-lite"/>
    </source>
</evidence>
<proteinExistence type="predicted"/>
<dbReference type="EMBL" id="JAPDDS010000004">
    <property type="protein sequence ID" value="MCW1884949.1"/>
    <property type="molecule type" value="Genomic_DNA"/>
</dbReference>
<dbReference type="InterPro" id="IPR032638">
    <property type="entry name" value="Porin_5"/>
</dbReference>
<dbReference type="RefSeq" id="WP_264500906.1">
    <property type="nucleotide sequence ID" value="NZ_JAPDDS010000004.1"/>
</dbReference>
<keyword evidence="2" id="KW-0732">Signal</keyword>
<evidence type="ECO:0000313" key="4">
    <source>
        <dbReference type="Proteomes" id="UP001207930"/>
    </source>
</evidence>
<feature type="compositionally biased region" description="Low complexity" evidence="1">
    <location>
        <begin position="49"/>
        <end position="60"/>
    </location>
</feature>
<accession>A0ABT3FN03</accession>
<evidence type="ECO:0000256" key="2">
    <source>
        <dbReference type="SAM" id="SignalP"/>
    </source>
</evidence>
<dbReference type="Proteomes" id="UP001207930">
    <property type="component" value="Unassembled WGS sequence"/>
</dbReference>
<feature type="region of interest" description="Disordered" evidence="1">
    <location>
        <begin position="31"/>
        <end position="60"/>
    </location>
</feature>
<dbReference type="Pfam" id="PF16930">
    <property type="entry name" value="Porin_5"/>
    <property type="match status" value="1"/>
</dbReference>
<feature type="signal peptide" evidence="2">
    <location>
        <begin position="1"/>
        <end position="26"/>
    </location>
</feature>
<gene>
    <name evidence="3" type="ORF">OKA04_09435</name>
</gene>
<organism evidence="3 4">
    <name type="scientific">Luteolibacter flavescens</name>
    <dbReference type="NCBI Taxonomy" id="1859460"/>
    <lineage>
        <taxon>Bacteria</taxon>
        <taxon>Pseudomonadati</taxon>
        <taxon>Verrucomicrobiota</taxon>
        <taxon>Verrucomicrobiia</taxon>
        <taxon>Verrucomicrobiales</taxon>
        <taxon>Verrucomicrobiaceae</taxon>
        <taxon>Luteolibacter</taxon>
    </lineage>
</organism>
<sequence length="617" mass="66480">MLRHDSHVRLSTLLALLSLQAGLLHAQEADPAALPDEPGTDLPALTEPDANAPATDAATGPAAMMAGGSVSQNVTINLISRLVKRGMLTQEDANDLIAMAEADAQAARLRDESMRVAIADAAAPPLEEGDVGVSYVPEPVRQQMQAEIKAQLTAEAREQEWSAKNPKPEWKEQWEIFGDLRTRYEGTFFGDGNDNTGAFPNFNAINTGSPFDVAGTQFSPQLNVDEDRQRFRFRFRAGAGFDLEDGFSGGFRVATGDSNSPVSTNQSFGTSGGNFSKYQLWLDRAFLSYNFGKQLDADVNIDIGRFENPFFASEVMWDDDIGLDGIALRGSHQVADGVKVFGAGGAFPIFNTDFHFASNQPAKFESTDKYLFAGQIGVDLKIKDDLNAKFSVAYYDFSGAEGEFSSPYTPLTSSDAGSSDATRPSFAQKGNTYMPLRVIIPDASNGFGTTNQWQYFGLATPFKNVTFTGRLDYDGYEPVRLSAVGEVIKNVAFDENRLALYGVNNRGPAGAGGGSGAFEGGDMAWFLNLIAGSPSFDKRGDWNTFIGYRHVESDAVIDGFTDSDFGGGGTNMKGFTIGGNYALSPSVRVGARWMSAGEIAGPTLKSDVLQFDINAKF</sequence>
<reference evidence="3 4" key="1">
    <citation type="submission" date="2022-10" db="EMBL/GenBank/DDBJ databases">
        <title>Luteolibacter flavescens strain MCCC 1K03193, whole genome shotgun sequencing project.</title>
        <authorList>
            <person name="Zhao G."/>
            <person name="Shen L."/>
        </authorList>
    </citation>
    <scope>NUCLEOTIDE SEQUENCE [LARGE SCALE GENOMIC DNA]</scope>
    <source>
        <strain evidence="3 4">MCCC 1K03193</strain>
    </source>
</reference>